<dbReference type="EMBL" id="JAUSUK010000002">
    <property type="protein sequence ID" value="MDQ0326557.1"/>
    <property type="molecule type" value="Genomic_DNA"/>
</dbReference>
<dbReference type="RefSeq" id="WP_307154722.1">
    <property type="nucleotide sequence ID" value="NZ_JAUSUK010000002.1"/>
</dbReference>
<accession>A0ABU0CBY1</accession>
<dbReference type="Proteomes" id="UP001230253">
    <property type="component" value="Unassembled WGS sequence"/>
</dbReference>
<gene>
    <name evidence="2" type="ORF">J2R99_002426</name>
</gene>
<reference evidence="2 3" key="1">
    <citation type="submission" date="2023-07" db="EMBL/GenBank/DDBJ databases">
        <title>Genomic Encyclopedia of Type Strains, Phase IV (KMG-IV): sequencing the most valuable type-strain genomes for metagenomic binning, comparative biology and taxonomic classification.</title>
        <authorList>
            <person name="Goeker M."/>
        </authorList>
    </citation>
    <scope>NUCLEOTIDE SEQUENCE [LARGE SCALE GENOMIC DNA]</scope>
    <source>
        <strain evidence="2 3">DSM 11549</strain>
    </source>
</reference>
<proteinExistence type="predicted"/>
<sequence>MKTTQTFLTERSTRFDGNNADRQLAASIPPVVSRAKGRAPVGSAKAAQGLTSAKPGL</sequence>
<protein>
    <submittedName>
        <fullName evidence="2">Uncharacterized protein</fullName>
    </submittedName>
</protein>
<name>A0ABU0CBY1_9BRAD</name>
<evidence type="ECO:0000256" key="1">
    <source>
        <dbReference type="SAM" id="MobiDB-lite"/>
    </source>
</evidence>
<organism evidence="2 3">
    <name type="scientific">Rhodopseudomonas julia</name>
    <dbReference type="NCBI Taxonomy" id="200617"/>
    <lineage>
        <taxon>Bacteria</taxon>
        <taxon>Pseudomonadati</taxon>
        <taxon>Pseudomonadota</taxon>
        <taxon>Alphaproteobacteria</taxon>
        <taxon>Hyphomicrobiales</taxon>
        <taxon>Nitrobacteraceae</taxon>
        <taxon>Rhodopseudomonas</taxon>
    </lineage>
</organism>
<feature type="region of interest" description="Disordered" evidence="1">
    <location>
        <begin position="36"/>
        <end position="57"/>
    </location>
</feature>
<evidence type="ECO:0000313" key="3">
    <source>
        <dbReference type="Proteomes" id="UP001230253"/>
    </source>
</evidence>
<comment type="caution">
    <text evidence="2">The sequence shown here is derived from an EMBL/GenBank/DDBJ whole genome shotgun (WGS) entry which is preliminary data.</text>
</comment>
<evidence type="ECO:0000313" key="2">
    <source>
        <dbReference type="EMBL" id="MDQ0326557.1"/>
    </source>
</evidence>
<keyword evidence="3" id="KW-1185">Reference proteome</keyword>